<comment type="catalytic activity">
    <reaction evidence="1">
        <text>5-oxo-L-proline + ATP + 2 H2O = L-glutamate + ADP + phosphate + H(+)</text>
        <dbReference type="Rhea" id="RHEA:10348"/>
        <dbReference type="ChEBI" id="CHEBI:15377"/>
        <dbReference type="ChEBI" id="CHEBI:15378"/>
        <dbReference type="ChEBI" id="CHEBI:29985"/>
        <dbReference type="ChEBI" id="CHEBI:30616"/>
        <dbReference type="ChEBI" id="CHEBI:43474"/>
        <dbReference type="ChEBI" id="CHEBI:58402"/>
        <dbReference type="ChEBI" id="CHEBI:456216"/>
        <dbReference type="EC" id="3.5.2.9"/>
    </reaction>
</comment>
<evidence type="ECO:0000313" key="3">
    <source>
        <dbReference type="Proteomes" id="UP000587211"/>
    </source>
</evidence>
<comment type="subunit">
    <text evidence="1">Forms a complex composed of PxpA, PxpB and PxpC.</text>
</comment>
<evidence type="ECO:0000256" key="1">
    <source>
        <dbReference type="HAMAP-Rule" id="MF_00691"/>
    </source>
</evidence>
<keyword evidence="3" id="KW-1185">Reference proteome</keyword>
<dbReference type="HAMAP" id="MF_00691">
    <property type="entry name" value="PxpA"/>
    <property type="match status" value="1"/>
</dbReference>
<dbReference type="InterPro" id="IPR005501">
    <property type="entry name" value="LamB/YcsF/PxpA-like"/>
</dbReference>
<comment type="caution">
    <text evidence="2">The sequence shown here is derived from an EMBL/GenBank/DDBJ whole genome shotgun (WGS) entry which is preliminary data.</text>
</comment>
<accession>A0ABX2SLX4</accession>
<keyword evidence="1" id="KW-0378">Hydrolase</keyword>
<dbReference type="EMBL" id="JACBZN010000001">
    <property type="protein sequence ID" value="NYI38798.1"/>
    <property type="molecule type" value="Genomic_DNA"/>
</dbReference>
<dbReference type="SUPFAM" id="SSF88713">
    <property type="entry name" value="Glycoside hydrolase/deacetylase"/>
    <property type="match status" value="1"/>
</dbReference>
<keyword evidence="1" id="KW-0547">Nucleotide-binding</keyword>
<sequence length="271" mass="28164">MSDSATEPRARPHRIDLNADLAEGYGRWGFGTDDDLLDVVTSANIACGFHAGDPTVMRRAVSRAVANGVRIGAHVGYPDLAGFGRRPMTIAREELADLVAYQLAALSGIARAEGGEVRYAKPHGALYNTAVHDTEQAEAIVDAVCRIDASLGVMSLPGSVLLESAAARGLSTITEAFADRAYLADGRLAPRSMDGAVIHDPQAVADRVVQVVTRGVVDTLDGGPTAVRPASICVHGDSPGAVSLARRVRSALSAAGVELTSSVDEPVGSTR</sequence>
<dbReference type="Pfam" id="PF03746">
    <property type="entry name" value="LamB_YcsF"/>
    <property type="match status" value="1"/>
</dbReference>
<dbReference type="PANTHER" id="PTHR30292:SF0">
    <property type="entry name" value="5-OXOPROLINASE SUBUNIT A"/>
    <property type="match status" value="1"/>
</dbReference>
<keyword evidence="1" id="KW-0067">ATP-binding</keyword>
<dbReference type="InterPro" id="IPR011330">
    <property type="entry name" value="Glyco_hydro/deAcase_b/a-brl"/>
</dbReference>
<dbReference type="EC" id="3.5.2.9" evidence="1"/>
<name>A0ABX2SLX4_9ACTN</name>
<protein>
    <recommendedName>
        <fullName evidence="1">5-oxoprolinase subunit A</fullName>
        <shortName evidence="1">5-OPase subunit A</shortName>
        <ecNumber evidence="1">3.5.2.9</ecNumber>
    </recommendedName>
    <alternativeName>
        <fullName evidence="1">5-oxoprolinase (ATP-hydrolyzing) subunit A</fullName>
    </alternativeName>
</protein>
<dbReference type="PANTHER" id="PTHR30292">
    <property type="entry name" value="UNCHARACTERIZED PROTEIN YBGL-RELATED"/>
    <property type="match status" value="1"/>
</dbReference>
<dbReference type="NCBIfam" id="NF003816">
    <property type="entry name" value="PRK05406.1-5"/>
    <property type="match status" value="1"/>
</dbReference>
<dbReference type="RefSeq" id="WP_317628338.1">
    <property type="nucleotide sequence ID" value="NZ_BAAAMP010000002.1"/>
</dbReference>
<comment type="similarity">
    <text evidence="1">Belongs to the LamB/PxpA family.</text>
</comment>
<comment type="function">
    <text evidence="1">Catalyzes the cleavage of 5-oxoproline to form L-glutamate coupled to the hydrolysis of ATP to ADP and inorganic phosphate.</text>
</comment>
<dbReference type="Proteomes" id="UP000587211">
    <property type="component" value="Unassembled WGS sequence"/>
</dbReference>
<organism evidence="2 3">
    <name type="scientific">Aeromicrobium tamlense</name>
    <dbReference type="NCBI Taxonomy" id="375541"/>
    <lineage>
        <taxon>Bacteria</taxon>
        <taxon>Bacillati</taxon>
        <taxon>Actinomycetota</taxon>
        <taxon>Actinomycetes</taxon>
        <taxon>Propionibacteriales</taxon>
        <taxon>Nocardioidaceae</taxon>
        <taxon>Aeromicrobium</taxon>
    </lineage>
</organism>
<dbReference type="Gene3D" id="3.20.20.370">
    <property type="entry name" value="Glycoside hydrolase/deacetylase"/>
    <property type="match status" value="1"/>
</dbReference>
<reference evidence="2 3" key="1">
    <citation type="submission" date="2020-07" db="EMBL/GenBank/DDBJ databases">
        <title>Sequencing the genomes of 1000 actinobacteria strains.</title>
        <authorList>
            <person name="Klenk H.-P."/>
        </authorList>
    </citation>
    <scope>NUCLEOTIDE SEQUENCE [LARGE SCALE GENOMIC DNA]</scope>
    <source>
        <strain evidence="2 3">DSM 19087</strain>
    </source>
</reference>
<dbReference type="CDD" id="cd10787">
    <property type="entry name" value="LamB_YcsF_like"/>
    <property type="match status" value="1"/>
</dbReference>
<gene>
    <name evidence="1" type="primary">pxpA</name>
    <name evidence="2" type="ORF">BJ975_002173</name>
</gene>
<evidence type="ECO:0000313" key="2">
    <source>
        <dbReference type="EMBL" id="NYI38798.1"/>
    </source>
</evidence>
<dbReference type="NCBIfam" id="NF003814">
    <property type="entry name" value="PRK05406.1-3"/>
    <property type="match status" value="1"/>
</dbReference>
<proteinExistence type="inferred from homology"/>